<proteinExistence type="predicted"/>
<dbReference type="STRING" id="206506.AAV32_14565"/>
<dbReference type="Proteomes" id="UP000078084">
    <property type="component" value="Unassembled WGS sequence"/>
</dbReference>
<dbReference type="PANTHER" id="PTHR36932">
    <property type="entry name" value="CAPSULAR POLYSACCHARIDE BIOSYNTHESIS PROTEIN"/>
    <property type="match status" value="1"/>
</dbReference>
<reference evidence="2 3" key="1">
    <citation type="submission" date="2015-04" db="EMBL/GenBank/DDBJ databases">
        <title>Genome sequence of Kerstersia gyiorum CG1.</title>
        <authorList>
            <person name="Greninger A.L."/>
            <person name="Kozyreva V."/>
            <person name="Chaturvedi V."/>
        </authorList>
    </citation>
    <scope>NUCLEOTIDE SEQUENCE [LARGE SCALE GENOMIC DNA]</scope>
    <source>
        <strain evidence="2 3">CG1</strain>
    </source>
</reference>
<keyword evidence="3" id="KW-1185">Reference proteome</keyword>
<evidence type="ECO:0000256" key="1">
    <source>
        <dbReference type="SAM" id="MobiDB-lite"/>
    </source>
</evidence>
<dbReference type="Gene3D" id="3.40.50.12780">
    <property type="entry name" value="N-terminal domain of ligase-like"/>
    <property type="match status" value="1"/>
</dbReference>
<dbReference type="PATRIC" id="fig|206506.3.peg.3105"/>
<dbReference type="InterPro" id="IPR042099">
    <property type="entry name" value="ANL_N_sf"/>
</dbReference>
<comment type="caution">
    <text evidence="2">The sequence shown here is derived from an EMBL/GenBank/DDBJ whole genome shotgun (WGS) entry which is preliminary data.</text>
</comment>
<evidence type="ECO:0000313" key="2">
    <source>
        <dbReference type="EMBL" id="KKO70730.1"/>
    </source>
</evidence>
<dbReference type="RefSeq" id="WP_068373851.1">
    <property type="nucleotide sequence ID" value="NZ_JALJXY010000010.1"/>
</dbReference>
<dbReference type="NCBIfam" id="TIGR02304">
    <property type="entry name" value="aden_form_hyp"/>
    <property type="match status" value="1"/>
</dbReference>
<feature type="region of interest" description="Disordered" evidence="1">
    <location>
        <begin position="421"/>
        <end position="442"/>
    </location>
</feature>
<name>A0A171KPB3_9BURK</name>
<protein>
    <submittedName>
        <fullName evidence="2">Coenzyme F390 synthetase</fullName>
    </submittedName>
</protein>
<organism evidence="2 3">
    <name type="scientific">Kerstersia gyiorum</name>
    <dbReference type="NCBI Taxonomy" id="206506"/>
    <lineage>
        <taxon>Bacteria</taxon>
        <taxon>Pseudomonadati</taxon>
        <taxon>Pseudomonadota</taxon>
        <taxon>Betaproteobacteria</taxon>
        <taxon>Burkholderiales</taxon>
        <taxon>Alcaligenaceae</taxon>
        <taxon>Kerstersia</taxon>
    </lineage>
</organism>
<dbReference type="AlphaFoldDB" id="A0A171KPB3"/>
<dbReference type="PANTHER" id="PTHR36932:SF1">
    <property type="entry name" value="CAPSULAR POLYSACCHARIDE BIOSYNTHESIS PROTEIN"/>
    <property type="match status" value="1"/>
</dbReference>
<evidence type="ECO:0000313" key="3">
    <source>
        <dbReference type="Proteomes" id="UP000078084"/>
    </source>
</evidence>
<feature type="compositionally biased region" description="Basic residues" evidence="1">
    <location>
        <begin position="421"/>
        <end position="430"/>
    </location>
</feature>
<sequence>MGRLRDTLATLWHYQRARRLRFSSRTALLAHQERQLQRFQHEVLRHSPYFKPFIGLPLAQWPLMDKALMMAEFDRMNTASLRRDELLACALNAERSRDFSQMAGAYSPGLSSGTSGRRGLFVASPSERNQWAGTILARLLPRGLFAGERVALFLRADNSLYQGVNSRWLTLEFFDLFQPLDGQYARLETYRPSIIVAPAQVLGALAQALEQGRIDIPPPMVISVAEVLEHQERETLQQRFPRVAEVYQATEGFLGATCEHGSLHLNEEFIHIEPEWLDERRFQPIITDFTRRTQPIVRYRLDDILTLRATPCPCGRPTLALEAIEGRRDDQLRLPALKGGHVTLFADVCSRVLALSLPLEADYRLWQHGDTALALHAAGCSPAELQRCQAALTGLFERHGVDTTSLQWTLADAVPAQAAHEKRRRIRRLRHGDTPAAQRESP</sequence>
<dbReference type="InterPro" id="IPR053158">
    <property type="entry name" value="CapK_Type1_Caps_Biosynth"/>
</dbReference>
<accession>A0A171KPB3</accession>
<dbReference type="EMBL" id="LBNE01000012">
    <property type="protein sequence ID" value="KKO70730.1"/>
    <property type="molecule type" value="Genomic_DNA"/>
</dbReference>
<dbReference type="InterPro" id="IPR012685">
    <property type="entry name" value="CHP02304_F390_synth-rel"/>
</dbReference>
<gene>
    <name evidence="2" type="ORF">AAV32_14565</name>
</gene>